<dbReference type="InterPro" id="IPR006311">
    <property type="entry name" value="TAT_signal"/>
</dbReference>
<sequence>MNSIVRRSVVSVAGLMVTGVVTGGAVAGPAVAAQPAPNAGKPVAAPPAPPGGEGKRVLEHDYQRQPNGYYCAPAATRIALSTQGKVLSQKDVAEKLGTTKAGTDSADQTTQVLNEVTGGGYDTTKITEARAKPEQVDKLRTDVIEAVDAKRGVVANTIGTGVDTGGDKHPFPGGHYVSVVGYRDGGDAMKVADPYDPKKHYWMDDEKLADWIAERGYSS</sequence>
<dbReference type="Pfam" id="PF13529">
    <property type="entry name" value="Peptidase_C39_2"/>
    <property type="match status" value="1"/>
</dbReference>
<keyword evidence="2" id="KW-0732">Signal</keyword>
<name>A0A1C6T218_9ACTN</name>
<feature type="domain" description="Peptidase C39-like" evidence="3">
    <location>
        <begin position="61"/>
        <end position="195"/>
    </location>
</feature>
<dbReference type="AlphaFoldDB" id="A0A1C6T218"/>
<feature type="region of interest" description="Disordered" evidence="1">
    <location>
        <begin position="34"/>
        <end position="56"/>
    </location>
</feature>
<gene>
    <name evidence="4" type="ORF">GA0070624_5352</name>
</gene>
<dbReference type="SUPFAM" id="SSF54001">
    <property type="entry name" value="Cysteine proteinases"/>
    <property type="match status" value="1"/>
</dbReference>
<dbReference type="Gene3D" id="3.90.70.10">
    <property type="entry name" value="Cysteine proteinases"/>
    <property type="match status" value="1"/>
</dbReference>
<dbReference type="OrthoDB" id="1655016at2"/>
<evidence type="ECO:0000259" key="3">
    <source>
        <dbReference type="Pfam" id="PF13529"/>
    </source>
</evidence>
<feature type="compositionally biased region" description="Low complexity" evidence="1">
    <location>
        <begin position="34"/>
        <end position="43"/>
    </location>
</feature>
<dbReference type="STRING" id="568872.GA0070624_5352"/>
<dbReference type="InterPro" id="IPR038765">
    <property type="entry name" value="Papain-like_cys_pep_sf"/>
</dbReference>
<dbReference type="InterPro" id="IPR039564">
    <property type="entry name" value="Peptidase_C39-like"/>
</dbReference>
<feature type="chain" id="PRO_5008746314" evidence="2">
    <location>
        <begin position="33"/>
        <end position="219"/>
    </location>
</feature>
<reference evidence="5" key="1">
    <citation type="submission" date="2016-06" db="EMBL/GenBank/DDBJ databases">
        <authorList>
            <person name="Varghese N."/>
            <person name="Submissions Spin"/>
        </authorList>
    </citation>
    <scope>NUCLEOTIDE SEQUENCE [LARGE SCALE GENOMIC DNA]</scope>
    <source>
        <strain evidence="5">DSM 45431</strain>
    </source>
</reference>
<evidence type="ECO:0000313" key="5">
    <source>
        <dbReference type="Proteomes" id="UP000199413"/>
    </source>
</evidence>
<feature type="signal peptide" evidence="2">
    <location>
        <begin position="1"/>
        <end position="32"/>
    </location>
</feature>
<evidence type="ECO:0000256" key="1">
    <source>
        <dbReference type="SAM" id="MobiDB-lite"/>
    </source>
</evidence>
<dbReference type="PROSITE" id="PS51318">
    <property type="entry name" value="TAT"/>
    <property type="match status" value="1"/>
</dbReference>
<protein>
    <submittedName>
        <fullName evidence="4">Peptidase_C39 like family protein</fullName>
    </submittedName>
</protein>
<accession>A0A1C6T218</accession>
<organism evidence="4 5">
    <name type="scientific">Micromonospora rhizosphaerae</name>
    <dbReference type="NCBI Taxonomy" id="568872"/>
    <lineage>
        <taxon>Bacteria</taxon>
        <taxon>Bacillati</taxon>
        <taxon>Actinomycetota</taxon>
        <taxon>Actinomycetes</taxon>
        <taxon>Micromonosporales</taxon>
        <taxon>Micromonosporaceae</taxon>
        <taxon>Micromonospora</taxon>
    </lineage>
</organism>
<evidence type="ECO:0000256" key="2">
    <source>
        <dbReference type="SAM" id="SignalP"/>
    </source>
</evidence>
<evidence type="ECO:0000313" key="4">
    <source>
        <dbReference type="EMBL" id="SCL35771.1"/>
    </source>
</evidence>
<dbReference type="Proteomes" id="UP000199413">
    <property type="component" value="Unassembled WGS sequence"/>
</dbReference>
<dbReference type="EMBL" id="FMHV01000002">
    <property type="protein sequence ID" value="SCL35771.1"/>
    <property type="molecule type" value="Genomic_DNA"/>
</dbReference>
<proteinExistence type="predicted"/>
<keyword evidence="5" id="KW-1185">Reference proteome</keyword>